<dbReference type="PANTHER" id="PTHR43777">
    <property type="entry name" value="MOLYBDENUM COFACTOR CYTIDYLYLTRANSFERASE"/>
    <property type="match status" value="1"/>
</dbReference>
<dbReference type="OrthoDB" id="9797742at2"/>
<dbReference type="PATRIC" id="fig|742737.3.peg.3344"/>
<dbReference type="InterPro" id="IPR029044">
    <property type="entry name" value="Nucleotide-diphossugar_trans"/>
</dbReference>
<evidence type="ECO:0000259" key="1">
    <source>
        <dbReference type="Pfam" id="PF12804"/>
    </source>
</evidence>
<dbReference type="AlphaFoldDB" id="G5IIN8"/>
<dbReference type="HOGENOM" id="CLU_061980_1_0_9"/>
<reference evidence="2 3" key="1">
    <citation type="submission" date="2011-08" db="EMBL/GenBank/DDBJ databases">
        <title>The Genome Sequence of Clostridium hathewayi WAL-18680.</title>
        <authorList>
            <consortium name="The Broad Institute Genome Sequencing Platform"/>
            <person name="Earl A."/>
            <person name="Ward D."/>
            <person name="Feldgarden M."/>
            <person name="Gevers D."/>
            <person name="Finegold S.M."/>
            <person name="Summanen P.H."/>
            <person name="Molitoris D.R."/>
            <person name="Song M."/>
            <person name="Daigneault M."/>
            <person name="Allen-Vercoe E."/>
            <person name="Young S.K."/>
            <person name="Zeng Q."/>
            <person name="Gargeya S."/>
            <person name="Fitzgerald M."/>
            <person name="Haas B."/>
            <person name="Abouelleil A."/>
            <person name="Alvarado L."/>
            <person name="Arachchi H.M."/>
            <person name="Berlin A."/>
            <person name="Brown A."/>
            <person name="Chapman S.B."/>
            <person name="Chen Z."/>
            <person name="Dunbar C."/>
            <person name="Freedman E."/>
            <person name="Gearin G."/>
            <person name="Gellesch M."/>
            <person name="Goldberg J."/>
            <person name="Griggs A."/>
            <person name="Gujja S."/>
            <person name="Heiman D."/>
            <person name="Howarth C."/>
            <person name="Larson L."/>
            <person name="Lui A."/>
            <person name="MacDonald P.J.P."/>
            <person name="Montmayeur A."/>
            <person name="Murphy C."/>
            <person name="Neiman D."/>
            <person name="Pearson M."/>
            <person name="Priest M."/>
            <person name="Roberts A."/>
            <person name="Saif S."/>
            <person name="Shea T."/>
            <person name="Shenoy N."/>
            <person name="Sisk P."/>
            <person name="Stolte C."/>
            <person name="Sykes S."/>
            <person name="Wortman J."/>
            <person name="Nusbaum C."/>
            <person name="Birren B."/>
        </authorList>
    </citation>
    <scope>NUCLEOTIDE SEQUENCE [LARGE SCALE GENOMIC DNA]</scope>
    <source>
        <strain evidence="2 3">WAL-18680</strain>
    </source>
</reference>
<dbReference type="Gene3D" id="3.90.550.10">
    <property type="entry name" value="Spore Coat Polysaccharide Biosynthesis Protein SpsA, Chain A"/>
    <property type="match status" value="1"/>
</dbReference>
<name>G5IIN8_9FIRM</name>
<comment type="caution">
    <text evidence="2">The sequence shown here is derived from an EMBL/GenBank/DDBJ whole genome shotgun (WGS) entry which is preliminary data.</text>
</comment>
<dbReference type="SUPFAM" id="SSF53448">
    <property type="entry name" value="Nucleotide-diphospho-sugar transferases"/>
    <property type="match status" value="1"/>
</dbReference>
<dbReference type="EMBL" id="ADLN01000092">
    <property type="protein sequence ID" value="EHI58672.1"/>
    <property type="molecule type" value="Genomic_DNA"/>
</dbReference>
<dbReference type="InterPro" id="IPR025877">
    <property type="entry name" value="MobA-like_NTP_Trfase"/>
</dbReference>
<dbReference type="CDD" id="cd04182">
    <property type="entry name" value="GT_2_like_f"/>
    <property type="match status" value="1"/>
</dbReference>
<proteinExistence type="predicted"/>
<sequence>MEKIVLILLAAGDSRRFNGNKLLHLFDGKPMYRYLVDEIGKLPETLFEKKIVVTQYQEIMDALGEEGYLVVENHESELGISHSIELGIRAAEAWGDCGFCFAVCDQPYLKGETVRTLVDGFLRSGKGIGCLSCQGELGNPAVFSNRYREELLALEGDVGGRRIIRRHPDDLFLCEVEDGRELVDVDVKKG</sequence>
<feature type="domain" description="MobA-like NTP transferase" evidence="1">
    <location>
        <begin position="7"/>
        <end position="169"/>
    </location>
</feature>
<keyword evidence="3" id="KW-1185">Reference proteome</keyword>
<dbReference type="PANTHER" id="PTHR43777:SF1">
    <property type="entry name" value="MOLYBDENUM COFACTOR CYTIDYLYLTRANSFERASE"/>
    <property type="match status" value="1"/>
</dbReference>
<protein>
    <recommendedName>
        <fullName evidence="1">MobA-like NTP transferase domain-containing protein</fullName>
    </recommendedName>
</protein>
<evidence type="ECO:0000313" key="3">
    <source>
        <dbReference type="Proteomes" id="UP000005384"/>
    </source>
</evidence>
<organism evidence="2 3">
    <name type="scientific">Hungatella hathewayi WAL-18680</name>
    <dbReference type="NCBI Taxonomy" id="742737"/>
    <lineage>
        <taxon>Bacteria</taxon>
        <taxon>Bacillati</taxon>
        <taxon>Bacillota</taxon>
        <taxon>Clostridia</taxon>
        <taxon>Lachnospirales</taxon>
        <taxon>Lachnospiraceae</taxon>
        <taxon>Hungatella</taxon>
    </lineage>
</organism>
<accession>G5IIN8</accession>
<gene>
    <name evidence="2" type="ORF">HMPREF9473_03365</name>
</gene>
<dbReference type="Pfam" id="PF12804">
    <property type="entry name" value="NTP_transf_3"/>
    <property type="match status" value="1"/>
</dbReference>
<evidence type="ECO:0000313" key="2">
    <source>
        <dbReference type="EMBL" id="EHI58672.1"/>
    </source>
</evidence>
<dbReference type="RefSeq" id="WP_006781345.1">
    <property type="nucleotide sequence ID" value="NZ_CP040506.1"/>
</dbReference>
<dbReference type="Proteomes" id="UP000005384">
    <property type="component" value="Unassembled WGS sequence"/>
</dbReference>
<dbReference type="GO" id="GO:0016779">
    <property type="term" value="F:nucleotidyltransferase activity"/>
    <property type="evidence" value="ECO:0007669"/>
    <property type="project" value="UniProtKB-ARBA"/>
</dbReference>